<name>A0A1H6Q6E0_YARLL</name>
<protein>
    <submittedName>
        <fullName evidence="1">Uncharacterized protein</fullName>
    </submittedName>
</protein>
<dbReference type="KEGG" id="yli:2906181"/>
<evidence type="ECO:0000313" key="4">
    <source>
        <dbReference type="Proteomes" id="UP000256601"/>
    </source>
</evidence>
<reference evidence="2 4" key="2">
    <citation type="submission" date="2018-07" db="EMBL/GenBank/DDBJ databases">
        <title>Draft Genome Assemblies for Five Robust Yarrowia lipolytica Strains Exhibiting High Lipid Production and Pentose Sugar Utilization and Sugar Alcohol Secretion from Undetoxified Lignocellulosic Biomass Hydrolysates.</title>
        <authorList>
            <consortium name="DOE Joint Genome Institute"/>
            <person name="Walker C."/>
            <person name="Ryu S."/>
            <person name="Na H."/>
            <person name="Zane M."/>
            <person name="LaButti K."/>
            <person name="Lipzen A."/>
            <person name="Haridas S."/>
            <person name="Barry K."/>
            <person name="Grigoriev I.V."/>
            <person name="Quarterman J."/>
            <person name="Slininger P."/>
            <person name="Dien B."/>
            <person name="Trinh C.T."/>
        </authorList>
    </citation>
    <scope>NUCLEOTIDE SEQUENCE [LARGE SCALE GENOMIC DNA]</scope>
    <source>
        <strain evidence="2 4">YB392</strain>
    </source>
</reference>
<dbReference type="VEuPathDB" id="FungiDB:YALI0_A12419g"/>
<accession>A0A1H6Q6E0</accession>
<evidence type="ECO:0000313" key="1">
    <source>
        <dbReference type="EMBL" id="AOW00568.1"/>
    </source>
</evidence>
<proteinExistence type="predicted"/>
<reference evidence="1 3" key="1">
    <citation type="journal article" date="2016" name="PLoS ONE">
        <title>Sequence Assembly of Yarrowia lipolytica Strain W29/CLIB89 Shows Transposable Element Diversity.</title>
        <authorList>
            <person name="Magnan C."/>
            <person name="Yu J."/>
            <person name="Chang I."/>
            <person name="Jahn E."/>
            <person name="Kanomata Y."/>
            <person name="Wu J."/>
            <person name="Zeller M."/>
            <person name="Oakes M."/>
            <person name="Baldi P."/>
            <person name="Sandmeyer S."/>
        </authorList>
    </citation>
    <scope>NUCLEOTIDE SEQUENCE [LARGE SCALE GENOMIC DNA]</scope>
    <source>
        <strain evidence="1">CLIB89</strain>
        <strain evidence="3">CLIB89(W29)</strain>
    </source>
</reference>
<dbReference type="Proteomes" id="UP000256601">
    <property type="component" value="Unassembled WGS sequence"/>
</dbReference>
<dbReference type="EMBL" id="CP017553">
    <property type="protein sequence ID" value="AOW00568.1"/>
    <property type="molecule type" value="Genomic_DNA"/>
</dbReference>
<gene>
    <name evidence="2" type="ORF">B0I71DRAFT_44960</name>
    <name evidence="1" type="ORF">YALI1_A12601g</name>
</gene>
<dbReference type="EMBL" id="KZ857341">
    <property type="protein sequence ID" value="RDW24954.1"/>
    <property type="molecule type" value="Genomic_DNA"/>
</dbReference>
<dbReference type="GeneID" id="2906181"/>
<dbReference type="Proteomes" id="UP000182444">
    <property type="component" value="Chromosome 1A"/>
</dbReference>
<sequence length="150" mass="17480">MSIFGTPSMFGRPIDPFQHLMNMRCAHEAAHNRFRTQMSSSDPEVRQTGLSNHHLYLKQLLDEQAGYETDLFKCLKHIDRAVAQWTELYRLGKRSEAQRVCNSIAFEFRDTCMTLGFRALSQKEKNELLLDICLAYEEDMGANQLRNYKL</sequence>
<dbReference type="AlphaFoldDB" id="A0A1H6Q6E0"/>
<dbReference type="VEuPathDB" id="FungiDB:YALI1_A12601g"/>
<organism evidence="1 3">
    <name type="scientific">Yarrowia lipolytica</name>
    <name type="common">Candida lipolytica</name>
    <dbReference type="NCBI Taxonomy" id="4952"/>
    <lineage>
        <taxon>Eukaryota</taxon>
        <taxon>Fungi</taxon>
        <taxon>Dikarya</taxon>
        <taxon>Ascomycota</taxon>
        <taxon>Saccharomycotina</taxon>
        <taxon>Dipodascomycetes</taxon>
        <taxon>Dipodascales</taxon>
        <taxon>Dipodascales incertae sedis</taxon>
        <taxon>Yarrowia</taxon>
    </lineage>
</organism>
<evidence type="ECO:0000313" key="2">
    <source>
        <dbReference type="EMBL" id="RDW24954.1"/>
    </source>
</evidence>
<evidence type="ECO:0000313" key="3">
    <source>
        <dbReference type="Proteomes" id="UP000182444"/>
    </source>
</evidence>